<reference evidence="4" key="1">
    <citation type="submission" date="2016-06" db="UniProtKB">
        <authorList>
            <consortium name="WormBaseParasite"/>
        </authorList>
    </citation>
    <scope>IDENTIFICATION</scope>
</reference>
<feature type="domain" description="Eph LBD" evidence="1">
    <location>
        <begin position="1"/>
        <end position="63"/>
    </location>
</feature>
<gene>
    <name evidence="2" type="ORF">OFLC_LOCUS10420</name>
</gene>
<protein>
    <submittedName>
        <fullName evidence="4">Eph LBD domain-containing protein</fullName>
    </submittedName>
</protein>
<reference evidence="2 3" key="2">
    <citation type="submission" date="2018-11" db="EMBL/GenBank/DDBJ databases">
        <authorList>
            <consortium name="Pathogen Informatics"/>
        </authorList>
    </citation>
    <scope>NUCLEOTIDE SEQUENCE [LARGE SCALE GENOMIC DNA]</scope>
</reference>
<dbReference type="PROSITE" id="PS51550">
    <property type="entry name" value="EPH_LBD"/>
    <property type="match status" value="1"/>
</dbReference>
<dbReference type="WBParaSite" id="OFLC_0001041701-mRNA-1">
    <property type="protein sequence ID" value="OFLC_0001041701-mRNA-1"/>
    <property type="gene ID" value="OFLC_0001041701"/>
</dbReference>
<dbReference type="Proteomes" id="UP000267606">
    <property type="component" value="Unassembled WGS sequence"/>
</dbReference>
<proteinExistence type="predicted"/>
<organism evidence="4">
    <name type="scientific">Onchocerca flexuosa</name>
    <dbReference type="NCBI Taxonomy" id="387005"/>
    <lineage>
        <taxon>Eukaryota</taxon>
        <taxon>Metazoa</taxon>
        <taxon>Ecdysozoa</taxon>
        <taxon>Nematoda</taxon>
        <taxon>Chromadorea</taxon>
        <taxon>Rhabditida</taxon>
        <taxon>Spirurina</taxon>
        <taxon>Spiruromorpha</taxon>
        <taxon>Filarioidea</taxon>
        <taxon>Onchocercidae</taxon>
        <taxon>Onchocerca</taxon>
    </lineage>
</organism>
<sequence>MQQRWLEETYRGSEGIDNRRAYVVCNVDQPNVDNWLRTPMINVKGANRLHIEVVGLIFNFLLL</sequence>
<evidence type="ECO:0000259" key="1">
    <source>
        <dbReference type="PROSITE" id="PS51550"/>
    </source>
</evidence>
<dbReference type="InterPro" id="IPR001090">
    <property type="entry name" value="Ephrin_rcpt_lig-bd_dom"/>
</dbReference>
<dbReference type="Pfam" id="PF01404">
    <property type="entry name" value="Ephrin_lbd"/>
    <property type="match status" value="1"/>
</dbReference>
<dbReference type="STRING" id="387005.A0A183HSF6"/>
<accession>A0A183HSF6</accession>
<evidence type="ECO:0000313" key="4">
    <source>
        <dbReference type="WBParaSite" id="OFLC_0001041701-mRNA-1"/>
    </source>
</evidence>
<evidence type="ECO:0000313" key="2">
    <source>
        <dbReference type="EMBL" id="VDO68311.1"/>
    </source>
</evidence>
<dbReference type="InterPro" id="IPR008979">
    <property type="entry name" value="Galactose-bd-like_sf"/>
</dbReference>
<name>A0A183HSF6_9BILA</name>
<keyword evidence="3" id="KW-1185">Reference proteome</keyword>
<dbReference type="SUPFAM" id="SSF49785">
    <property type="entry name" value="Galactose-binding domain-like"/>
    <property type="match status" value="1"/>
</dbReference>
<dbReference type="EMBL" id="UZAJ01013860">
    <property type="protein sequence ID" value="VDO68311.1"/>
    <property type="molecule type" value="Genomic_DNA"/>
</dbReference>
<evidence type="ECO:0000313" key="3">
    <source>
        <dbReference type="Proteomes" id="UP000267606"/>
    </source>
</evidence>
<dbReference type="AlphaFoldDB" id="A0A183HSF6"/>
<dbReference type="Gene3D" id="2.60.120.260">
    <property type="entry name" value="Galactose-binding domain-like"/>
    <property type="match status" value="1"/>
</dbReference>